<dbReference type="EnsemblMetazoa" id="HelroT159699">
    <property type="protein sequence ID" value="HelroP159699"/>
    <property type="gene ID" value="HelroG159699"/>
</dbReference>
<dbReference type="RefSeq" id="XP_009009814.1">
    <property type="nucleotide sequence ID" value="XM_009011566.1"/>
</dbReference>
<reference evidence="6 8" key="2">
    <citation type="journal article" date="2013" name="Nature">
        <title>Insights into bilaterian evolution from three spiralian genomes.</title>
        <authorList>
            <person name="Simakov O."/>
            <person name="Marletaz F."/>
            <person name="Cho S.J."/>
            <person name="Edsinger-Gonzales E."/>
            <person name="Havlak P."/>
            <person name="Hellsten U."/>
            <person name="Kuo D.H."/>
            <person name="Larsson T."/>
            <person name="Lv J."/>
            <person name="Arendt D."/>
            <person name="Savage R."/>
            <person name="Osoegawa K."/>
            <person name="de Jong P."/>
            <person name="Grimwood J."/>
            <person name="Chapman J.A."/>
            <person name="Shapiro H."/>
            <person name="Aerts A."/>
            <person name="Otillar R.P."/>
            <person name="Terry A.Y."/>
            <person name="Boore J.L."/>
            <person name="Grigoriev I.V."/>
            <person name="Lindberg D.R."/>
            <person name="Seaver E.C."/>
            <person name="Weisblat D.A."/>
            <person name="Putnam N.H."/>
            <person name="Rokhsar D.S."/>
        </authorList>
    </citation>
    <scope>NUCLEOTIDE SEQUENCE</scope>
</reference>
<evidence type="ECO:0000259" key="5">
    <source>
        <dbReference type="PROSITE" id="PS50089"/>
    </source>
</evidence>
<evidence type="ECO:0000256" key="1">
    <source>
        <dbReference type="ARBA" id="ARBA00022771"/>
    </source>
</evidence>
<dbReference type="Pfam" id="PF13639">
    <property type="entry name" value="zf-RING_2"/>
    <property type="match status" value="1"/>
</dbReference>
<evidence type="ECO:0000256" key="4">
    <source>
        <dbReference type="RuleBase" id="RU367105"/>
    </source>
</evidence>
<feature type="domain" description="RING-type" evidence="5">
    <location>
        <begin position="46"/>
        <end position="92"/>
    </location>
</feature>
<gene>
    <name evidence="7" type="primary">20198418</name>
    <name evidence="6" type="ORF">HELRODRAFT_159699</name>
</gene>
<dbReference type="KEGG" id="hro:HELRODRAFT_159699"/>
<dbReference type="SUPFAM" id="SSF57850">
    <property type="entry name" value="RING/U-box"/>
    <property type="match status" value="1"/>
</dbReference>
<comment type="subcellular location">
    <subcellularLocation>
        <location evidence="4">Cytoplasm</location>
    </subcellularLocation>
</comment>
<dbReference type="PANTHER" id="PTHR12622">
    <property type="entry name" value="DELTEX-RELATED"/>
    <property type="match status" value="1"/>
</dbReference>
<dbReference type="PROSITE" id="PS50089">
    <property type="entry name" value="ZF_RING_2"/>
    <property type="match status" value="1"/>
</dbReference>
<dbReference type="CTD" id="20198418"/>
<dbReference type="GO" id="GO:0061630">
    <property type="term" value="F:ubiquitin protein ligase activity"/>
    <property type="evidence" value="ECO:0000318"/>
    <property type="project" value="GO_Central"/>
</dbReference>
<proteinExistence type="inferred from homology"/>
<reference evidence="8" key="1">
    <citation type="submission" date="2012-12" db="EMBL/GenBank/DDBJ databases">
        <authorList>
            <person name="Hellsten U."/>
            <person name="Grimwood J."/>
            <person name="Chapman J.A."/>
            <person name="Shapiro H."/>
            <person name="Aerts A."/>
            <person name="Otillar R.P."/>
            <person name="Terry A.Y."/>
            <person name="Boore J.L."/>
            <person name="Simakov O."/>
            <person name="Marletaz F."/>
            <person name="Cho S.-J."/>
            <person name="Edsinger-Gonzales E."/>
            <person name="Havlak P."/>
            <person name="Kuo D.-H."/>
            <person name="Larsson T."/>
            <person name="Lv J."/>
            <person name="Arendt D."/>
            <person name="Savage R."/>
            <person name="Osoegawa K."/>
            <person name="de Jong P."/>
            <person name="Lindberg D.R."/>
            <person name="Seaver E.C."/>
            <person name="Weisblat D.A."/>
            <person name="Putnam N.H."/>
            <person name="Grigoriev I.V."/>
            <person name="Rokhsar D.S."/>
        </authorList>
    </citation>
    <scope>NUCLEOTIDE SEQUENCE</scope>
</reference>
<dbReference type="HOGENOM" id="CLU_994905_0_0_1"/>
<dbReference type="EMBL" id="AMQM01000312">
    <property type="status" value="NOT_ANNOTATED_CDS"/>
    <property type="molecule type" value="Genomic_DNA"/>
</dbReference>
<organism evidence="7 8">
    <name type="scientific">Helobdella robusta</name>
    <name type="common">Californian leech</name>
    <dbReference type="NCBI Taxonomy" id="6412"/>
    <lineage>
        <taxon>Eukaryota</taxon>
        <taxon>Metazoa</taxon>
        <taxon>Spiralia</taxon>
        <taxon>Lophotrochozoa</taxon>
        <taxon>Annelida</taxon>
        <taxon>Clitellata</taxon>
        <taxon>Hirudinea</taxon>
        <taxon>Rhynchobdellida</taxon>
        <taxon>Glossiphoniidae</taxon>
        <taxon>Helobdella</taxon>
    </lineage>
</organism>
<keyword evidence="8" id="KW-1185">Reference proteome</keyword>
<dbReference type="SMART" id="SM00184">
    <property type="entry name" value="RING"/>
    <property type="match status" value="1"/>
</dbReference>
<dbReference type="Proteomes" id="UP000015101">
    <property type="component" value="Unassembled WGS sequence"/>
</dbReference>
<comment type="catalytic activity">
    <reaction evidence="4">
        <text>S-ubiquitinyl-[E2 ubiquitin-conjugating enzyme]-L-cysteine + [acceptor protein]-L-lysine = [E2 ubiquitin-conjugating enzyme]-L-cysteine + N(6)-ubiquitinyl-[acceptor protein]-L-lysine.</text>
        <dbReference type="EC" id="2.3.2.27"/>
    </reaction>
</comment>
<keyword evidence="4" id="KW-0808">Transferase</keyword>
<dbReference type="GO" id="GO:0005654">
    <property type="term" value="C:nucleoplasm"/>
    <property type="evidence" value="ECO:0000318"/>
    <property type="project" value="GO_Central"/>
</dbReference>
<protein>
    <recommendedName>
        <fullName evidence="4">E3 ubiquitin-protein ligase</fullName>
        <ecNumber evidence="4">2.3.2.27</ecNumber>
    </recommendedName>
</protein>
<reference evidence="7" key="3">
    <citation type="submission" date="2015-06" db="UniProtKB">
        <authorList>
            <consortium name="EnsemblMetazoa"/>
        </authorList>
    </citation>
    <scope>IDENTIFICATION</scope>
</reference>
<accession>T1EPB8</accession>
<dbReference type="UniPathway" id="UPA00143"/>
<dbReference type="OrthoDB" id="512616at2759"/>
<dbReference type="EC" id="2.3.2.27" evidence="4"/>
<dbReference type="GO" id="GO:0005737">
    <property type="term" value="C:cytoplasm"/>
    <property type="evidence" value="ECO:0007669"/>
    <property type="project" value="UniProtKB-SubCell"/>
</dbReference>
<sequence>MSRGRSEKTFKLCVNRPTQPLTSWTGLLRYDVILKVKKGNLRDDKCPICLEALAGTKDVVVYLKQCLHQYHLICLKRLYEKSDKKLKCPVCRHYYRLPRLDPSEFGTLYVYISEDTVRTEFEYHSIVLNIIDMLHTKESIEVVKRLLKAWKLGKLFHFEEVVTLMKCDFQSMKTKLDEWNIFLSDFVDEFADDNDMYGDQVDDTKYKRFQDPPKYVDKLKERINLKLASLKSPIHILPTPKSTGIIPITATNNLSGEIDSHGRPTVLPNVLLTKKQFDDLNTVEAVNGKT</sequence>
<dbReference type="AlphaFoldDB" id="T1EPB8"/>
<keyword evidence="1 3" id="KW-0863">Zinc-finger</keyword>
<dbReference type="GO" id="GO:0007219">
    <property type="term" value="P:Notch signaling pathway"/>
    <property type="evidence" value="ECO:0000318"/>
    <property type="project" value="GO_Central"/>
</dbReference>
<evidence type="ECO:0000313" key="7">
    <source>
        <dbReference type="EnsemblMetazoa" id="HelroP159699"/>
    </source>
</evidence>
<evidence type="ECO:0000313" key="8">
    <source>
        <dbReference type="Proteomes" id="UP000015101"/>
    </source>
</evidence>
<comment type="similarity">
    <text evidence="4">Belongs to the Deltex family.</text>
</comment>
<dbReference type="InterPro" id="IPR001841">
    <property type="entry name" value="Znf_RING"/>
</dbReference>
<keyword evidence="4" id="KW-0963">Cytoplasm</keyword>
<keyword evidence="4" id="KW-0479">Metal-binding</keyword>
<dbReference type="InParanoid" id="T1EPB8"/>
<dbReference type="GeneID" id="20198418"/>
<dbReference type="InterPro" id="IPR039398">
    <property type="entry name" value="Deltex_fam"/>
</dbReference>
<dbReference type="GO" id="GO:0008270">
    <property type="term" value="F:zinc ion binding"/>
    <property type="evidence" value="ECO:0007669"/>
    <property type="project" value="UniProtKB-KW"/>
</dbReference>
<evidence type="ECO:0000256" key="2">
    <source>
        <dbReference type="ARBA" id="ARBA00022833"/>
    </source>
</evidence>
<evidence type="ECO:0000256" key="3">
    <source>
        <dbReference type="PROSITE-ProRule" id="PRU00175"/>
    </source>
</evidence>
<keyword evidence="2 4" id="KW-0862">Zinc</keyword>
<dbReference type="GO" id="GO:0016567">
    <property type="term" value="P:protein ubiquitination"/>
    <property type="evidence" value="ECO:0000318"/>
    <property type="project" value="GO_Central"/>
</dbReference>
<comment type="pathway">
    <text evidence="4">Protein modification; protein ubiquitination.</text>
</comment>
<name>T1EPB8_HELRO</name>
<dbReference type="EMBL" id="KB095811">
    <property type="protein sequence ID" value="ESO13094.1"/>
    <property type="molecule type" value="Genomic_DNA"/>
</dbReference>
<evidence type="ECO:0000313" key="6">
    <source>
        <dbReference type="EMBL" id="ESO13094.1"/>
    </source>
</evidence>
<dbReference type="Gene3D" id="3.30.40.10">
    <property type="entry name" value="Zinc/RING finger domain, C3HC4 (zinc finger)"/>
    <property type="match status" value="1"/>
</dbReference>
<dbReference type="InterPro" id="IPR013083">
    <property type="entry name" value="Znf_RING/FYVE/PHD"/>
</dbReference>